<dbReference type="InterPro" id="IPR001251">
    <property type="entry name" value="CRAL-TRIO_dom"/>
</dbReference>
<dbReference type="Pfam" id="PF25099">
    <property type="entry name" value="GOLD_PATL1_C"/>
    <property type="match status" value="1"/>
</dbReference>
<dbReference type="Pfam" id="PF03765">
    <property type="entry name" value="CRAL_TRIO_N"/>
    <property type="match status" value="1"/>
</dbReference>
<evidence type="ECO:0000256" key="4">
    <source>
        <dbReference type="SAM" id="MobiDB-lite"/>
    </source>
</evidence>
<evidence type="ECO:0000256" key="3">
    <source>
        <dbReference type="ARBA" id="ARBA00023136"/>
    </source>
</evidence>
<dbReference type="Pfam" id="PF00650">
    <property type="entry name" value="CRAL_TRIO"/>
    <property type="match status" value="1"/>
</dbReference>
<dbReference type="InterPro" id="IPR056794">
    <property type="entry name" value="PATL1-6_C_GOLD"/>
</dbReference>
<keyword evidence="3" id="KW-0472">Membrane</keyword>
<dbReference type="CDD" id="cd00170">
    <property type="entry name" value="SEC14"/>
    <property type="match status" value="1"/>
</dbReference>
<feature type="compositionally biased region" description="Basic and acidic residues" evidence="4">
    <location>
        <begin position="311"/>
        <end position="329"/>
    </location>
</feature>
<dbReference type="SUPFAM" id="SSF52087">
    <property type="entry name" value="CRAL/TRIO domain"/>
    <property type="match status" value="1"/>
</dbReference>
<dbReference type="Gene3D" id="3.40.525.10">
    <property type="entry name" value="CRAL-TRIO lipid binding domain"/>
    <property type="match status" value="1"/>
</dbReference>
<dbReference type="InterPro" id="IPR036865">
    <property type="entry name" value="CRAL-TRIO_dom_sf"/>
</dbReference>
<comment type="subcellular location">
    <subcellularLocation>
        <location evidence="1">Membrane</location>
    </subcellularLocation>
</comment>
<name>A0AAW1XNG8_RUBAR</name>
<keyword evidence="2" id="KW-0813">Transport</keyword>
<dbReference type="InterPro" id="IPR044834">
    <property type="entry name" value="PATL"/>
</dbReference>
<feature type="region of interest" description="Disordered" evidence="4">
    <location>
        <begin position="1"/>
        <end position="21"/>
    </location>
</feature>
<reference evidence="6 7" key="1">
    <citation type="journal article" date="2023" name="G3 (Bethesda)">
        <title>A chromosome-length genome assembly and annotation of blackberry (Rubus argutus, cv. 'Hillquist').</title>
        <authorList>
            <person name="Bruna T."/>
            <person name="Aryal R."/>
            <person name="Dudchenko O."/>
            <person name="Sargent D.J."/>
            <person name="Mead D."/>
            <person name="Buti M."/>
            <person name="Cavallini A."/>
            <person name="Hytonen T."/>
            <person name="Andres J."/>
            <person name="Pham M."/>
            <person name="Weisz D."/>
            <person name="Mascagni F."/>
            <person name="Usai G."/>
            <person name="Natali L."/>
            <person name="Bassil N."/>
            <person name="Fernandez G.E."/>
            <person name="Lomsadze A."/>
            <person name="Armour M."/>
            <person name="Olukolu B."/>
            <person name="Poorten T."/>
            <person name="Britton C."/>
            <person name="Davik J."/>
            <person name="Ashrafi H."/>
            <person name="Aiden E.L."/>
            <person name="Borodovsky M."/>
            <person name="Worthington M."/>
        </authorList>
    </citation>
    <scope>NUCLEOTIDE SEQUENCE [LARGE SCALE GENOMIC DNA]</scope>
    <source>
        <strain evidence="6">PI 553951</strain>
    </source>
</reference>
<feature type="compositionally biased region" description="Basic and acidic residues" evidence="4">
    <location>
        <begin position="53"/>
        <end position="98"/>
    </location>
</feature>
<feature type="region of interest" description="Disordered" evidence="4">
    <location>
        <begin position="234"/>
        <end position="265"/>
    </location>
</feature>
<evidence type="ECO:0000259" key="5">
    <source>
        <dbReference type="PROSITE" id="PS50191"/>
    </source>
</evidence>
<evidence type="ECO:0000313" key="7">
    <source>
        <dbReference type="Proteomes" id="UP001457282"/>
    </source>
</evidence>
<evidence type="ECO:0000256" key="1">
    <source>
        <dbReference type="ARBA" id="ARBA00004370"/>
    </source>
</evidence>
<dbReference type="GO" id="GO:0016020">
    <property type="term" value="C:membrane"/>
    <property type="evidence" value="ECO:0007669"/>
    <property type="project" value="UniProtKB-SubCell"/>
</dbReference>
<dbReference type="PANTHER" id="PTHR45932">
    <property type="entry name" value="PATELLIN-1"/>
    <property type="match status" value="1"/>
</dbReference>
<proteinExistence type="predicted"/>
<feature type="domain" description="CRAL-TRIO" evidence="5">
    <location>
        <begin position="443"/>
        <end position="573"/>
    </location>
</feature>
<sequence>MATGENIEEPQKDKAADPEEHIQDIEIKDAKNVGEAGESVKNNEAVIIEEVVVEDKNKKKNEAETKENVVEAKRKEADQTEKKKDEVEKPDASERTNVEKSSSMAPGEKLEEAQKDNGVVGEVLKEEKKIEVEPREIVVDEKMKEAKMEVGLEEKKENGEVEIGGASESRGIEKCSSLREEKNFLSYLKEHEKRALMELRSKIEKAILEKKLLKENKDEVVENAVKAEQIEEKESGEVKKTMQNEGKGEENVVKEMEKEKETSKKVKEIEEKEEKKMENIEKGEENVVKEIEKEKEASKEVEEVEAAQPNKQEHEEKNKKAEEGQKENNKDVTKVDVNINKDIAIWGVPLLPSKGDNAVIFLKFLRAREFEVNDAFEMLRNTLQWRKDKNIDSILDEKFGDDLGSMSSMVGVGRLGHLVCYSVFKLLGDEELYNKVLGTEEKREMFVRSRVQLMERAIQKLDFKPGGVSSILLVNDLKGMPGPSRKELRNATKQLLALLQDNYPEFVARNIFINVPFWYYAFSASALLSPFLTPRTNSRFVFARPSRVTEVLLKYIASEELPVHYGGLRKENDTDFSTEDVVSEIFISQSSTECIQIPAPEAGITLMWEVIVLGWEVNYKEEFIPTHEGSYGIIVQRGRRIGVKEGSIRNSFTNNEPGNIVLTIENGALIKKKRICYRYKIKNRSSS</sequence>
<feature type="compositionally biased region" description="Basic and acidic residues" evidence="4">
    <location>
        <begin position="9"/>
        <end position="21"/>
    </location>
</feature>
<dbReference type="PRINTS" id="PR00180">
    <property type="entry name" value="CRETINALDHBP"/>
</dbReference>
<dbReference type="PROSITE" id="PS50191">
    <property type="entry name" value="CRAL_TRIO"/>
    <property type="match status" value="1"/>
</dbReference>
<accession>A0AAW1XNG8</accession>
<gene>
    <name evidence="6" type="ORF">M0R45_014218</name>
</gene>
<feature type="region of interest" description="Disordered" evidence="4">
    <location>
        <begin position="293"/>
        <end position="329"/>
    </location>
</feature>
<organism evidence="6 7">
    <name type="scientific">Rubus argutus</name>
    <name type="common">Southern blackberry</name>
    <dbReference type="NCBI Taxonomy" id="59490"/>
    <lineage>
        <taxon>Eukaryota</taxon>
        <taxon>Viridiplantae</taxon>
        <taxon>Streptophyta</taxon>
        <taxon>Embryophyta</taxon>
        <taxon>Tracheophyta</taxon>
        <taxon>Spermatophyta</taxon>
        <taxon>Magnoliopsida</taxon>
        <taxon>eudicotyledons</taxon>
        <taxon>Gunneridae</taxon>
        <taxon>Pentapetalae</taxon>
        <taxon>rosids</taxon>
        <taxon>fabids</taxon>
        <taxon>Rosales</taxon>
        <taxon>Rosaceae</taxon>
        <taxon>Rosoideae</taxon>
        <taxon>Rosoideae incertae sedis</taxon>
        <taxon>Rubus</taxon>
    </lineage>
</organism>
<keyword evidence="7" id="KW-1185">Reference proteome</keyword>
<dbReference type="EMBL" id="JBEDUW010000003">
    <property type="protein sequence ID" value="KAK9937425.1"/>
    <property type="molecule type" value="Genomic_DNA"/>
</dbReference>
<evidence type="ECO:0000256" key="2">
    <source>
        <dbReference type="ARBA" id="ARBA00022448"/>
    </source>
</evidence>
<dbReference type="SMART" id="SM00516">
    <property type="entry name" value="SEC14"/>
    <property type="match status" value="1"/>
</dbReference>
<evidence type="ECO:0000313" key="6">
    <source>
        <dbReference type="EMBL" id="KAK9937425.1"/>
    </source>
</evidence>
<protein>
    <recommendedName>
        <fullName evidence="5">CRAL-TRIO domain-containing protein</fullName>
    </recommendedName>
</protein>
<dbReference type="SMART" id="SM01100">
    <property type="entry name" value="CRAL_TRIO_N"/>
    <property type="match status" value="1"/>
</dbReference>
<dbReference type="AlphaFoldDB" id="A0AAW1XNG8"/>
<feature type="region of interest" description="Disordered" evidence="4">
    <location>
        <begin position="53"/>
        <end position="122"/>
    </location>
</feature>
<dbReference type="SUPFAM" id="SSF46938">
    <property type="entry name" value="CRAL/TRIO N-terminal domain"/>
    <property type="match status" value="1"/>
</dbReference>
<dbReference type="InterPro" id="IPR036273">
    <property type="entry name" value="CRAL/TRIO_N_dom_sf"/>
</dbReference>
<comment type="caution">
    <text evidence="6">The sequence shown here is derived from an EMBL/GenBank/DDBJ whole genome shotgun (WGS) entry which is preliminary data.</text>
</comment>
<dbReference type="PANTHER" id="PTHR45932:SF2">
    <property type="entry name" value="PATELLIN-4"/>
    <property type="match status" value="1"/>
</dbReference>
<dbReference type="GO" id="GO:0008289">
    <property type="term" value="F:lipid binding"/>
    <property type="evidence" value="ECO:0007669"/>
    <property type="project" value="InterPro"/>
</dbReference>
<dbReference type="Proteomes" id="UP001457282">
    <property type="component" value="Unassembled WGS sequence"/>
</dbReference>
<dbReference type="InterPro" id="IPR011074">
    <property type="entry name" value="CRAL/TRIO_N_dom"/>
</dbReference>